<gene>
    <name evidence="2" type="ORF">B0J12DRAFT_753025</name>
</gene>
<comment type="caution">
    <text evidence="2">The sequence shown here is derived from an EMBL/GenBank/DDBJ whole genome shotgun (WGS) entry which is preliminary data.</text>
</comment>
<organism evidence="2 3">
    <name type="scientific">Macrophomina phaseolina</name>
    <dbReference type="NCBI Taxonomy" id="35725"/>
    <lineage>
        <taxon>Eukaryota</taxon>
        <taxon>Fungi</taxon>
        <taxon>Dikarya</taxon>
        <taxon>Ascomycota</taxon>
        <taxon>Pezizomycotina</taxon>
        <taxon>Dothideomycetes</taxon>
        <taxon>Dothideomycetes incertae sedis</taxon>
        <taxon>Botryosphaeriales</taxon>
        <taxon>Botryosphaeriaceae</taxon>
        <taxon>Macrophomina</taxon>
    </lineage>
</organism>
<proteinExistence type="predicted"/>
<evidence type="ECO:0000313" key="3">
    <source>
        <dbReference type="Proteomes" id="UP000774617"/>
    </source>
</evidence>
<feature type="non-terminal residue" evidence="2">
    <location>
        <position position="1"/>
    </location>
</feature>
<evidence type="ECO:0000256" key="1">
    <source>
        <dbReference type="SAM" id="MobiDB-lite"/>
    </source>
</evidence>
<keyword evidence="3" id="KW-1185">Reference proteome</keyword>
<feature type="compositionally biased region" description="Low complexity" evidence="1">
    <location>
        <begin position="199"/>
        <end position="213"/>
    </location>
</feature>
<name>A0ABQ8GF73_9PEZI</name>
<sequence>LGVASSPPPRPPSSSPGQRPRPRTHACPAHAHALHALRPLARALPPLSSRMCVRETYSCAAAMRDAPAQPQTSPLRARARDAWANQGPAPWAVQDAARRRARAGACAGAGAARVGHPKARLEPGCLSKQSTRPRPAEPWAGKSISDLECQCPAAEEAAASSSMFACFSSAMKQREAPIAQDCFAALVTARSRFSRDGSLPRPRAASAALPPTR</sequence>
<dbReference type="Proteomes" id="UP000774617">
    <property type="component" value="Unassembled WGS sequence"/>
</dbReference>
<reference evidence="2 3" key="1">
    <citation type="journal article" date="2021" name="Nat. Commun.">
        <title>Genetic determinants of endophytism in the Arabidopsis root mycobiome.</title>
        <authorList>
            <person name="Mesny F."/>
            <person name="Miyauchi S."/>
            <person name="Thiergart T."/>
            <person name="Pickel B."/>
            <person name="Atanasova L."/>
            <person name="Karlsson M."/>
            <person name="Huettel B."/>
            <person name="Barry K.W."/>
            <person name="Haridas S."/>
            <person name="Chen C."/>
            <person name="Bauer D."/>
            <person name="Andreopoulos W."/>
            <person name="Pangilinan J."/>
            <person name="LaButti K."/>
            <person name="Riley R."/>
            <person name="Lipzen A."/>
            <person name="Clum A."/>
            <person name="Drula E."/>
            <person name="Henrissat B."/>
            <person name="Kohler A."/>
            <person name="Grigoriev I.V."/>
            <person name="Martin F.M."/>
            <person name="Hacquard S."/>
        </authorList>
    </citation>
    <scope>NUCLEOTIDE SEQUENCE [LARGE SCALE GENOMIC DNA]</scope>
    <source>
        <strain evidence="2 3">MPI-SDFR-AT-0080</strain>
    </source>
</reference>
<feature type="compositionally biased region" description="Pro residues" evidence="1">
    <location>
        <begin position="1"/>
        <end position="14"/>
    </location>
</feature>
<feature type="region of interest" description="Disordered" evidence="1">
    <location>
        <begin position="1"/>
        <end position="26"/>
    </location>
</feature>
<dbReference type="EMBL" id="JAGTJR010000012">
    <property type="protein sequence ID" value="KAH7051351.1"/>
    <property type="molecule type" value="Genomic_DNA"/>
</dbReference>
<feature type="region of interest" description="Disordered" evidence="1">
    <location>
        <begin position="192"/>
        <end position="213"/>
    </location>
</feature>
<accession>A0ABQ8GF73</accession>
<evidence type="ECO:0000313" key="2">
    <source>
        <dbReference type="EMBL" id="KAH7051351.1"/>
    </source>
</evidence>
<protein>
    <submittedName>
        <fullName evidence="2">Uncharacterized protein</fullName>
    </submittedName>
</protein>